<dbReference type="RefSeq" id="WP_149891489.1">
    <property type="nucleotide sequence ID" value="NZ_JBHUFA010000001.1"/>
</dbReference>
<evidence type="ECO:0000256" key="4">
    <source>
        <dbReference type="PROSITE-ProRule" id="PRU00433"/>
    </source>
</evidence>
<dbReference type="PROSITE" id="PS51007">
    <property type="entry name" value="CYTC"/>
    <property type="match status" value="1"/>
</dbReference>
<dbReference type="InterPro" id="IPR036909">
    <property type="entry name" value="Cyt_c-like_dom_sf"/>
</dbReference>
<feature type="domain" description="Cytochrome c" evidence="5">
    <location>
        <begin position="1"/>
        <end position="97"/>
    </location>
</feature>
<keyword evidence="2 4" id="KW-0479">Metal-binding</keyword>
<dbReference type="InterPro" id="IPR009056">
    <property type="entry name" value="Cyt_c-like_dom"/>
</dbReference>
<reference evidence="7" key="1">
    <citation type="journal article" date="2019" name="Int. J. Syst. Evol. Microbiol.">
        <title>The Global Catalogue of Microorganisms (GCM) 10K type strain sequencing project: providing services to taxonomists for standard genome sequencing and annotation.</title>
        <authorList>
            <consortium name="The Broad Institute Genomics Platform"/>
            <consortium name="The Broad Institute Genome Sequencing Center for Infectious Disease"/>
            <person name="Wu L."/>
            <person name="Ma J."/>
        </authorList>
    </citation>
    <scope>NUCLEOTIDE SEQUENCE [LARGE SCALE GENOMIC DNA]</scope>
    <source>
        <strain evidence="7">JCM 3369</strain>
    </source>
</reference>
<proteinExistence type="predicted"/>
<keyword evidence="7" id="KW-1185">Reference proteome</keyword>
<dbReference type="SUPFAM" id="SSF46626">
    <property type="entry name" value="Cytochrome c"/>
    <property type="match status" value="1"/>
</dbReference>
<comment type="caution">
    <text evidence="6">The sequence shown here is derived from an EMBL/GenBank/DDBJ whole genome shotgun (WGS) entry which is preliminary data.</text>
</comment>
<evidence type="ECO:0000259" key="5">
    <source>
        <dbReference type="PROSITE" id="PS51007"/>
    </source>
</evidence>
<evidence type="ECO:0000313" key="7">
    <source>
        <dbReference type="Proteomes" id="UP001597327"/>
    </source>
</evidence>
<evidence type="ECO:0000256" key="3">
    <source>
        <dbReference type="ARBA" id="ARBA00023004"/>
    </source>
</evidence>
<evidence type="ECO:0000313" key="6">
    <source>
        <dbReference type="EMBL" id="MFD1694684.1"/>
    </source>
</evidence>
<dbReference type="Proteomes" id="UP001597327">
    <property type="component" value="Unassembled WGS sequence"/>
</dbReference>
<evidence type="ECO:0000256" key="2">
    <source>
        <dbReference type="ARBA" id="ARBA00022723"/>
    </source>
</evidence>
<protein>
    <submittedName>
        <fullName evidence="6">Cytochrome c</fullName>
    </submittedName>
</protein>
<gene>
    <name evidence="6" type="ORF">ACFSC7_04095</name>
</gene>
<name>A0ABW4JTR7_9HYPH</name>
<organism evidence="6 7">
    <name type="scientific">Roseibium aestuarii</name>
    <dbReference type="NCBI Taxonomy" id="2600299"/>
    <lineage>
        <taxon>Bacteria</taxon>
        <taxon>Pseudomonadati</taxon>
        <taxon>Pseudomonadota</taxon>
        <taxon>Alphaproteobacteria</taxon>
        <taxon>Hyphomicrobiales</taxon>
        <taxon>Stappiaceae</taxon>
        <taxon>Roseibium</taxon>
    </lineage>
</organism>
<keyword evidence="1 4" id="KW-0349">Heme</keyword>
<dbReference type="EMBL" id="JBHUFA010000001">
    <property type="protein sequence ID" value="MFD1694684.1"/>
    <property type="molecule type" value="Genomic_DNA"/>
</dbReference>
<accession>A0ABW4JTR7</accession>
<evidence type="ECO:0000256" key="1">
    <source>
        <dbReference type="ARBA" id="ARBA00022617"/>
    </source>
</evidence>
<sequence length="106" mass="12113">MRSGYALSKLHCARCHIIHPDDRFTGHASTPSFMIMIDALEDWPERFDTFMGRNPHPAHLRLDGSDARPDNLPATIVEVILTQQEIEDILAYVDYLAKEQGRPRPD</sequence>
<keyword evidence="3 4" id="KW-0408">Iron</keyword>